<feature type="region of interest" description="Disordered" evidence="1">
    <location>
        <begin position="1"/>
        <end position="32"/>
    </location>
</feature>
<dbReference type="AlphaFoldDB" id="A0A9P5CAJ0"/>
<sequence length="59" mass="6276">MQSPAEDKGKKTTRPHDGGKAKLPEHRLPKNPHGVCIGSVSRAGHCMLGAVALFCVAER</sequence>
<dbReference type="Proteomes" id="UP000801864">
    <property type="component" value="Unassembled WGS sequence"/>
</dbReference>
<accession>A0A9P5CAJ0</accession>
<feature type="compositionally biased region" description="Basic and acidic residues" evidence="1">
    <location>
        <begin position="1"/>
        <end position="28"/>
    </location>
</feature>
<reference evidence="2 3" key="1">
    <citation type="submission" date="2018-06" db="EMBL/GenBank/DDBJ databases">
        <title>Genome analysis of cellulolytic fungus Trichoderma lentiforme CFAM-422.</title>
        <authorList>
            <person name="Steindorff A.S."/>
            <person name="Formighieri E.F."/>
            <person name="Midorikawa G.E.O."/>
            <person name="Tamietti M.S."/>
            <person name="Ramos E.Z."/>
            <person name="Silva A.S."/>
            <person name="Bon E.P.S."/>
            <person name="Mendes T.D."/>
            <person name="Damaso M.C.T."/>
            <person name="Favaro L.C.L."/>
        </authorList>
    </citation>
    <scope>NUCLEOTIDE SEQUENCE [LARGE SCALE GENOMIC DNA]</scope>
    <source>
        <strain evidence="2 3">CFAM-422</strain>
    </source>
</reference>
<evidence type="ECO:0000256" key="1">
    <source>
        <dbReference type="SAM" id="MobiDB-lite"/>
    </source>
</evidence>
<keyword evidence="3" id="KW-1185">Reference proteome</keyword>
<evidence type="ECO:0000313" key="2">
    <source>
        <dbReference type="EMBL" id="KAF3069145.1"/>
    </source>
</evidence>
<name>A0A9P5CAJ0_9HYPO</name>
<proteinExistence type="predicted"/>
<gene>
    <name evidence="2" type="ORF">CFAM422_007148</name>
</gene>
<comment type="caution">
    <text evidence="2">The sequence shown here is derived from an EMBL/GenBank/DDBJ whole genome shotgun (WGS) entry which is preliminary data.</text>
</comment>
<dbReference type="EMBL" id="QLNT01000012">
    <property type="protein sequence ID" value="KAF3069145.1"/>
    <property type="molecule type" value="Genomic_DNA"/>
</dbReference>
<evidence type="ECO:0000313" key="3">
    <source>
        <dbReference type="Proteomes" id="UP000801864"/>
    </source>
</evidence>
<protein>
    <submittedName>
        <fullName evidence="2">Uncharacterized protein</fullName>
    </submittedName>
</protein>
<organism evidence="2 3">
    <name type="scientific">Trichoderma lentiforme</name>
    <dbReference type="NCBI Taxonomy" id="1567552"/>
    <lineage>
        <taxon>Eukaryota</taxon>
        <taxon>Fungi</taxon>
        <taxon>Dikarya</taxon>
        <taxon>Ascomycota</taxon>
        <taxon>Pezizomycotina</taxon>
        <taxon>Sordariomycetes</taxon>
        <taxon>Hypocreomycetidae</taxon>
        <taxon>Hypocreales</taxon>
        <taxon>Hypocreaceae</taxon>
        <taxon>Trichoderma</taxon>
    </lineage>
</organism>